<dbReference type="GeneID" id="39984073"/>
<dbReference type="VEuPathDB" id="TriTrypDB:TM35_000084280"/>
<accession>A0A1X0P2L1</accession>
<dbReference type="AlphaFoldDB" id="A0A1X0P2L1"/>
<evidence type="ECO:0000313" key="2">
    <source>
        <dbReference type="EMBL" id="ORC90630.1"/>
    </source>
</evidence>
<keyword evidence="1" id="KW-1133">Transmembrane helix</keyword>
<protein>
    <submittedName>
        <fullName evidence="2">Uncharacterized protein</fullName>
    </submittedName>
</protein>
<reference evidence="2 3" key="1">
    <citation type="submission" date="2017-03" db="EMBL/GenBank/DDBJ databases">
        <title>An alternative strategy for trypanosome survival in the mammalian bloodstream revealed through genome and transcriptome analysis of the ubiquitous bovine parasite Trypanosoma (Megatrypanum) theileri.</title>
        <authorList>
            <person name="Kelly S."/>
            <person name="Ivens A."/>
            <person name="Mott A."/>
            <person name="O'Neill E."/>
            <person name="Emms D."/>
            <person name="Macleod O."/>
            <person name="Voorheis P."/>
            <person name="Matthews J."/>
            <person name="Matthews K."/>
            <person name="Carrington M."/>
        </authorList>
    </citation>
    <scope>NUCLEOTIDE SEQUENCE [LARGE SCALE GENOMIC DNA]</scope>
    <source>
        <strain evidence="2">Edinburgh</strain>
    </source>
</reference>
<proteinExistence type="predicted"/>
<dbReference type="Proteomes" id="UP000192257">
    <property type="component" value="Unassembled WGS sequence"/>
</dbReference>
<evidence type="ECO:0000313" key="3">
    <source>
        <dbReference type="Proteomes" id="UP000192257"/>
    </source>
</evidence>
<organism evidence="2 3">
    <name type="scientific">Trypanosoma theileri</name>
    <dbReference type="NCBI Taxonomy" id="67003"/>
    <lineage>
        <taxon>Eukaryota</taxon>
        <taxon>Discoba</taxon>
        <taxon>Euglenozoa</taxon>
        <taxon>Kinetoplastea</taxon>
        <taxon>Metakinetoplastina</taxon>
        <taxon>Trypanosomatida</taxon>
        <taxon>Trypanosomatidae</taxon>
        <taxon>Trypanosoma</taxon>
    </lineage>
</organism>
<keyword evidence="1" id="KW-0812">Transmembrane</keyword>
<keyword evidence="3" id="KW-1185">Reference proteome</keyword>
<sequence>MGTYCHYKRSIPFSCFTLLLLLLSLFVWSISAVLVILFFLFLLLFPLFHTASIRPVTSSDENNKKSDTTNNDNDRPMLTNPTAAAIVGCLCLKLLQDMQLCPILFLFFFFYSNVYCCGAT</sequence>
<gene>
    <name evidence="2" type="ORF">TM35_000084280</name>
</gene>
<name>A0A1X0P2L1_9TRYP</name>
<dbReference type="RefSeq" id="XP_028884696.1">
    <property type="nucleotide sequence ID" value="XM_029024293.1"/>
</dbReference>
<keyword evidence="1" id="KW-0472">Membrane</keyword>
<feature type="transmembrane region" description="Helical" evidence="1">
    <location>
        <begin position="16"/>
        <end position="45"/>
    </location>
</feature>
<evidence type="ECO:0000256" key="1">
    <source>
        <dbReference type="SAM" id="Phobius"/>
    </source>
</evidence>
<comment type="caution">
    <text evidence="2">The sequence shown here is derived from an EMBL/GenBank/DDBJ whole genome shotgun (WGS) entry which is preliminary data.</text>
</comment>
<dbReference type="EMBL" id="NBCO01000008">
    <property type="protein sequence ID" value="ORC90630.1"/>
    <property type="molecule type" value="Genomic_DNA"/>
</dbReference>